<dbReference type="HOGENOM" id="CLU_613760_0_0_4"/>
<evidence type="ECO:0000313" key="1">
    <source>
        <dbReference type="EMBL" id="ABD72060.1"/>
    </source>
</evidence>
<keyword evidence="2" id="KW-1185">Reference proteome</keyword>
<keyword evidence="1" id="KW-0614">Plasmid</keyword>
<dbReference type="KEGG" id="rfr:Rfer_4374"/>
<evidence type="ECO:0000313" key="2">
    <source>
        <dbReference type="Proteomes" id="UP000008332"/>
    </source>
</evidence>
<dbReference type="Proteomes" id="UP000008332">
    <property type="component" value="Plasmid unnamed1"/>
</dbReference>
<dbReference type="EMBL" id="CP000268">
    <property type="protein sequence ID" value="ABD72060.1"/>
    <property type="molecule type" value="Genomic_DNA"/>
</dbReference>
<geneLocation type="plasmid" evidence="2">
    <name>pDSM15236</name>
</geneLocation>
<proteinExistence type="predicted"/>
<dbReference type="AlphaFoldDB" id="Q21Q85"/>
<dbReference type="OrthoDB" id="7851858at2"/>
<accession>Q21Q85</accession>
<protein>
    <submittedName>
        <fullName evidence="1">Uncharacterized protein</fullName>
    </submittedName>
</protein>
<name>Q21Q85_ALBFT</name>
<reference evidence="2" key="1">
    <citation type="submission" date="2006-02" db="EMBL/GenBank/DDBJ databases">
        <title>Complete sequence of plasmid 1 of Rhodoferax ferrireducens DSM 15236.</title>
        <authorList>
            <person name="Copeland A."/>
            <person name="Lucas S."/>
            <person name="Lapidus A."/>
            <person name="Barry K."/>
            <person name="Detter J.C."/>
            <person name="Glavina del Rio T."/>
            <person name="Hammon N."/>
            <person name="Israni S."/>
            <person name="Pitluck S."/>
            <person name="Brettin T."/>
            <person name="Bruce D."/>
            <person name="Han C."/>
            <person name="Tapia R."/>
            <person name="Gilna P."/>
            <person name="Kiss H."/>
            <person name="Schmutz J."/>
            <person name="Larimer F."/>
            <person name="Land M."/>
            <person name="Kyrpides N."/>
            <person name="Ivanova N."/>
            <person name="Richardson P."/>
        </authorList>
    </citation>
    <scope>NUCLEOTIDE SEQUENCE [LARGE SCALE GENOMIC DNA]</scope>
    <source>
        <strain evidence="2">ATCC BAA-621 / DSM 15236 / T118</strain>
        <plasmid evidence="2">Plasmid pDSM15236</plasmid>
    </source>
</reference>
<sequence>MMDADALNARMFLETDKAAHQIIAIADIGKNEKHHDKVTQAAGKAIRLLLAILASISPDKGSFAGISDFSKASLVYFRGVMPGKVDTEICRVVQIPLYFEEVKQYRPLAEADLAARQRFAHRTGFLLLAPDECLAIEYKTADDHHFVSAYDNNDLGHVRNLAGYYARNLDFLARLVKVSELNVTQTKEALALTLGNYHWWWRQLSELQRDRLVTSIRFLEKHTAEARPERTSSGAIINRSFIENGTTESTVHLRPHQQGWIHYPTRQDAWYFGIWINNELHQTLSYAEQDVAHVICENPDQFWEELKAMALFHGRELTPSTMAWGDDVVSVSFDCLTLLKDKTVTVTFAGTGTIDKENPSRSQAPLIVEVTVAALTRLSQGNLLNVPSTLEAGREFAVNILDPRAFTENIEIQVTYKGDLQFEVLATMEGQGVTHTAMISLTPESA</sequence>
<dbReference type="eggNOG" id="ENOG5033IR5">
    <property type="taxonomic scope" value="Bacteria"/>
</dbReference>
<organism evidence="1 2">
    <name type="scientific">Albidiferax ferrireducens (strain ATCC BAA-621 / DSM 15236 / T118)</name>
    <name type="common">Rhodoferax ferrireducens</name>
    <dbReference type="NCBI Taxonomy" id="338969"/>
    <lineage>
        <taxon>Bacteria</taxon>
        <taxon>Pseudomonadati</taxon>
        <taxon>Pseudomonadota</taxon>
        <taxon>Betaproteobacteria</taxon>
        <taxon>Burkholderiales</taxon>
        <taxon>Comamonadaceae</taxon>
        <taxon>Rhodoferax</taxon>
    </lineage>
</organism>
<gene>
    <name evidence="1" type="ordered locus">Rfer_4374</name>
</gene>